<protein>
    <submittedName>
        <fullName evidence="1">Uncharacterized protein</fullName>
    </submittedName>
</protein>
<dbReference type="HOGENOM" id="CLU_3330979_0_0_9"/>
<name>F8FJQ7_PAEMK</name>
<dbReference type="KEGG" id="pms:KNP414_04862"/>
<reference evidence="2" key="1">
    <citation type="submission" date="2011-06" db="EMBL/GenBank/DDBJ databases">
        <title>Complete genome sequence of Paenibacillus mucilaginosus KNP414.</title>
        <authorList>
            <person name="Wang J."/>
            <person name="Hu S."/>
            <person name="Hu X."/>
            <person name="Zhang B."/>
            <person name="Dong D."/>
            <person name="Zhang S."/>
            <person name="Zhao K."/>
            <person name="Wu D."/>
        </authorList>
    </citation>
    <scope>NUCLEOTIDE SEQUENCE [LARGE SCALE GENOMIC DNA]</scope>
    <source>
        <strain evidence="2">KNP414</strain>
    </source>
</reference>
<evidence type="ECO:0000313" key="1">
    <source>
        <dbReference type="EMBL" id="AEI43388.1"/>
    </source>
</evidence>
<dbReference type="Proteomes" id="UP000006620">
    <property type="component" value="Chromosome"/>
</dbReference>
<organism evidence="1 2">
    <name type="scientific">Paenibacillus mucilaginosus (strain KNP414)</name>
    <dbReference type="NCBI Taxonomy" id="1036673"/>
    <lineage>
        <taxon>Bacteria</taxon>
        <taxon>Bacillati</taxon>
        <taxon>Bacillota</taxon>
        <taxon>Bacilli</taxon>
        <taxon>Bacillales</taxon>
        <taxon>Paenibacillaceae</taxon>
        <taxon>Paenibacillus</taxon>
    </lineage>
</organism>
<dbReference type="EMBL" id="CP002869">
    <property type="protein sequence ID" value="AEI43388.1"/>
    <property type="molecule type" value="Genomic_DNA"/>
</dbReference>
<sequence length="38" mass="4258">MMSMIKNIDGDCNDCNDRNPSRGFRICSDFVLKSMTAA</sequence>
<accession>F8FJQ7</accession>
<dbReference type="AlphaFoldDB" id="F8FJQ7"/>
<proteinExistence type="predicted"/>
<gene>
    <name evidence="1" type="ordered locus">KNP414_04862</name>
</gene>
<evidence type="ECO:0000313" key="2">
    <source>
        <dbReference type="Proteomes" id="UP000006620"/>
    </source>
</evidence>
<reference evidence="1 2" key="2">
    <citation type="journal article" date="2013" name="Genome Announc.">
        <title>Genome Sequence of Growth-Improving Paenibacillus mucilaginosus Strain KNP414.</title>
        <authorList>
            <person name="Lu J.J."/>
            <person name="Wang J.F."/>
            <person name="Hu X.F."/>
        </authorList>
    </citation>
    <scope>NUCLEOTIDE SEQUENCE [LARGE SCALE GENOMIC DNA]</scope>
    <source>
        <strain evidence="1 2">KNP414</strain>
    </source>
</reference>